<feature type="domain" description="TF-B3" evidence="6">
    <location>
        <begin position="10"/>
        <end position="104"/>
    </location>
</feature>
<evidence type="ECO:0000259" key="6">
    <source>
        <dbReference type="PROSITE" id="PS50863"/>
    </source>
</evidence>
<evidence type="ECO:0000256" key="5">
    <source>
        <dbReference type="ARBA" id="ARBA00023242"/>
    </source>
</evidence>
<dbReference type="EMBL" id="PSQE01000001">
    <property type="protein sequence ID" value="RHN78227.1"/>
    <property type="molecule type" value="Genomic_DNA"/>
</dbReference>
<gene>
    <name evidence="7" type="ORF">MtrunA17_Chr1g0163221</name>
</gene>
<organism evidence="7 8">
    <name type="scientific">Medicago truncatula</name>
    <name type="common">Barrel medic</name>
    <name type="synonym">Medicago tribuloides</name>
    <dbReference type="NCBI Taxonomy" id="3880"/>
    <lineage>
        <taxon>Eukaryota</taxon>
        <taxon>Viridiplantae</taxon>
        <taxon>Streptophyta</taxon>
        <taxon>Embryophyta</taxon>
        <taxon>Tracheophyta</taxon>
        <taxon>Spermatophyta</taxon>
        <taxon>Magnoliopsida</taxon>
        <taxon>eudicotyledons</taxon>
        <taxon>Gunneridae</taxon>
        <taxon>Pentapetalae</taxon>
        <taxon>rosids</taxon>
        <taxon>fabids</taxon>
        <taxon>Fabales</taxon>
        <taxon>Fabaceae</taxon>
        <taxon>Papilionoideae</taxon>
        <taxon>50 kb inversion clade</taxon>
        <taxon>NPAAA clade</taxon>
        <taxon>Hologalegina</taxon>
        <taxon>IRL clade</taxon>
        <taxon>Trifolieae</taxon>
        <taxon>Medicago</taxon>
    </lineage>
</organism>
<evidence type="ECO:0000256" key="4">
    <source>
        <dbReference type="ARBA" id="ARBA00023163"/>
    </source>
</evidence>
<keyword evidence="5" id="KW-0539">Nucleus</keyword>
<feature type="domain" description="TF-B3" evidence="6">
    <location>
        <begin position="197"/>
        <end position="293"/>
    </location>
</feature>
<dbReference type="InterPro" id="IPR050655">
    <property type="entry name" value="Plant_B3_domain"/>
</dbReference>
<sequence length="359" mass="41947">MSSQESNGVHFFKVIRQSTLQEEKLSVPISFVKRYWKGIRNPVTLRFPNMVEKKVSWEKTSENEVMFCNGWKELANYLSLNESQFLVFQYQENSVFNVIVFGRCGLEIKYPSRETREESEESDSSLKIIENPSSSWGKRLKSPAPSMEVCKKMKINSKEQKDSKLDVNNGSSCDDIKERSRILCQKVKKFFVSNNDFFACMMLKTYIDRDLLVIPNEFVKAHMDMMEGRDDATLFVDQDKWNVKLTLNKQSALTCGWREFREENNLKFGDVCVFVLNKGKETVSFQVVIFSLEKDMKTPYFEGKLYLISLYWEIHLTKWENCDLKGWLEFVKGCELEKGDTCLLKMVEKLGFDVLISRS</sequence>
<reference evidence="8" key="1">
    <citation type="journal article" date="2018" name="Nat. Plants">
        <title>Whole-genome landscape of Medicago truncatula symbiotic genes.</title>
        <authorList>
            <person name="Pecrix Y."/>
            <person name="Staton S.E."/>
            <person name="Sallet E."/>
            <person name="Lelandais-Briere C."/>
            <person name="Moreau S."/>
            <person name="Carrere S."/>
            <person name="Blein T."/>
            <person name="Jardinaud M.F."/>
            <person name="Latrasse D."/>
            <person name="Zouine M."/>
            <person name="Zahm M."/>
            <person name="Kreplak J."/>
            <person name="Mayjonade B."/>
            <person name="Satge C."/>
            <person name="Perez M."/>
            <person name="Cauet S."/>
            <person name="Marande W."/>
            <person name="Chantry-Darmon C."/>
            <person name="Lopez-Roques C."/>
            <person name="Bouchez O."/>
            <person name="Berard A."/>
            <person name="Debelle F."/>
            <person name="Munos S."/>
            <person name="Bendahmane A."/>
            <person name="Berges H."/>
            <person name="Niebel A."/>
            <person name="Buitink J."/>
            <person name="Frugier F."/>
            <person name="Benhamed M."/>
            <person name="Crespi M."/>
            <person name="Gouzy J."/>
            <person name="Gamas P."/>
        </authorList>
    </citation>
    <scope>NUCLEOTIDE SEQUENCE [LARGE SCALE GENOMIC DNA]</scope>
    <source>
        <strain evidence="8">cv. Jemalong A17</strain>
    </source>
</reference>
<dbReference type="InterPro" id="IPR015300">
    <property type="entry name" value="DNA-bd_pseudobarrel_sf"/>
</dbReference>
<evidence type="ECO:0000313" key="7">
    <source>
        <dbReference type="EMBL" id="RHN78227.1"/>
    </source>
</evidence>
<comment type="caution">
    <text evidence="7">The sequence shown here is derived from an EMBL/GenBank/DDBJ whole genome shotgun (WGS) entry which is preliminary data.</text>
</comment>
<keyword evidence="2" id="KW-0805">Transcription regulation</keyword>
<accession>A0A396JU70</accession>
<dbReference type="SUPFAM" id="SSF101936">
    <property type="entry name" value="DNA-binding pseudobarrel domain"/>
    <property type="match status" value="3"/>
</dbReference>
<dbReference type="PROSITE" id="PS50863">
    <property type="entry name" value="B3"/>
    <property type="match status" value="2"/>
</dbReference>
<dbReference type="AlphaFoldDB" id="A0A396JU70"/>
<dbReference type="SMART" id="SM01019">
    <property type="entry name" value="B3"/>
    <property type="match status" value="2"/>
</dbReference>
<evidence type="ECO:0000256" key="2">
    <source>
        <dbReference type="ARBA" id="ARBA00023015"/>
    </source>
</evidence>
<evidence type="ECO:0000256" key="3">
    <source>
        <dbReference type="ARBA" id="ARBA00023125"/>
    </source>
</evidence>
<dbReference type="InterPro" id="IPR003340">
    <property type="entry name" value="B3_DNA-bd"/>
</dbReference>
<dbReference type="PANTHER" id="PTHR31920">
    <property type="entry name" value="B3 DOMAIN-CONTAINING"/>
    <property type="match status" value="1"/>
</dbReference>
<keyword evidence="3" id="KW-0238">DNA-binding</keyword>
<keyword evidence="4" id="KW-0804">Transcription</keyword>
<dbReference type="Proteomes" id="UP000265566">
    <property type="component" value="Chromosome 1"/>
</dbReference>
<dbReference type="GO" id="GO:0003677">
    <property type="term" value="F:DNA binding"/>
    <property type="evidence" value="ECO:0007669"/>
    <property type="project" value="UniProtKB-KW"/>
</dbReference>
<dbReference type="Gene3D" id="2.40.330.10">
    <property type="entry name" value="DNA-binding pseudobarrel domain"/>
    <property type="match status" value="2"/>
</dbReference>
<dbReference type="GO" id="GO:0005634">
    <property type="term" value="C:nucleus"/>
    <property type="evidence" value="ECO:0007669"/>
    <property type="project" value="UniProtKB-SubCell"/>
</dbReference>
<proteinExistence type="predicted"/>
<dbReference type="Pfam" id="PF02362">
    <property type="entry name" value="B3"/>
    <property type="match status" value="2"/>
</dbReference>
<dbReference type="CDD" id="cd10017">
    <property type="entry name" value="B3_DNA"/>
    <property type="match status" value="2"/>
</dbReference>
<comment type="subcellular location">
    <subcellularLocation>
        <location evidence="1">Nucleus</location>
    </subcellularLocation>
</comment>
<name>A0A396JU70_MEDTR</name>
<evidence type="ECO:0000256" key="1">
    <source>
        <dbReference type="ARBA" id="ARBA00004123"/>
    </source>
</evidence>
<dbReference type="PANTHER" id="PTHR31920:SF108">
    <property type="entry name" value="B3 DOMAIN-CONTAINING TRANSCRIPTION FACTOR VRN1-LIKE"/>
    <property type="match status" value="1"/>
</dbReference>
<evidence type="ECO:0000313" key="8">
    <source>
        <dbReference type="Proteomes" id="UP000265566"/>
    </source>
</evidence>
<dbReference type="Gramene" id="rna1761">
    <property type="protein sequence ID" value="RHN78227.1"/>
    <property type="gene ID" value="gene1761"/>
</dbReference>
<protein>
    <submittedName>
        <fullName evidence="7">Putative transcription factor B3-Domain family</fullName>
    </submittedName>
</protein>